<name>A0ABV9NJ42_9GAMM</name>
<evidence type="ECO:0000313" key="4">
    <source>
        <dbReference type="EMBL" id="MFC4726965.1"/>
    </source>
</evidence>
<feature type="domain" description="NADP-dependent oxidoreductase" evidence="3">
    <location>
        <begin position="62"/>
        <end position="368"/>
    </location>
</feature>
<dbReference type="EMBL" id="JBHSGG010000002">
    <property type="protein sequence ID" value="MFC4726965.1"/>
    <property type="molecule type" value="Genomic_DNA"/>
</dbReference>
<dbReference type="CDD" id="cd19152">
    <property type="entry name" value="AKR_AKR15A"/>
    <property type="match status" value="1"/>
</dbReference>
<evidence type="ECO:0000256" key="2">
    <source>
        <dbReference type="SAM" id="SignalP"/>
    </source>
</evidence>
<dbReference type="Pfam" id="PF00248">
    <property type="entry name" value="Aldo_ket_red"/>
    <property type="match status" value="1"/>
</dbReference>
<evidence type="ECO:0000259" key="3">
    <source>
        <dbReference type="Pfam" id="PF00248"/>
    </source>
</evidence>
<dbReference type="NCBIfam" id="TIGR01409">
    <property type="entry name" value="TAT_signal_seq"/>
    <property type="match status" value="1"/>
</dbReference>
<comment type="caution">
    <text evidence="4">The sequence shown here is derived from an EMBL/GenBank/DDBJ whole genome shotgun (WGS) entry which is preliminary data.</text>
</comment>
<dbReference type="InterPro" id="IPR023210">
    <property type="entry name" value="NADP_OxRdtase_dom"/>
</dbReference>
<organism evidence="4 5">
    <name type="scientific">Coralloluteibacterium thermophilum</name>
    <dbReference type="NCBI Taxonomy" id="2707049"/>
    <lineage>
        <taxon>Bacteria</taxon>
        <taxon>Pseudomonadati</taxon>
        <taxon>Pseudomonadota</taxon>
        <taxon>Gammaproteobacteria</taxon>
        <taxon>Lysobacterales</taxon>
        <taxon>Lysobacteraceae</taxon>
        <taxon>Coralloluteibacterium</taxon>
    </lineage>
</organism>
<sequence length="383" mass="41764">MTTRRRFLAAAAAGGAALAAAPLLASAQTQVGDVMRTQGRTGARPLPTNAGRDFRRFVPVTRIGQGGAPAGNNWRANTDAEIRDMLQAAWDGGMRTFDTSPWYGLGLSERRFGQFLHDKPRDEYVLATKVGRLLTATTEPPETNWKDASPFDYRYDYSAAGVRRSVEDSLQRLGISRIDIVLVHDLSPDNRDMGERWTEHFAEAERGAFPELTRMREEGLIRAWGMGVNTPEPALRCTEVADPDIHLLACQYALLDHERALRETFPALQERGVSVLLGSPLLAGFLAGRDRYLYGAQPVPPDAEEKRARAEAVVARHGVDLRTVSLQFAAAPDVVSAIVPGARNAAQAAANAESMRVAIPDAVWEELRAEGMISADAPVPRAA</sequence>
<protein>
    <submittedName>
        <fullName evidence="4">Aldo/keto reductase</fullName>
    </submittedName>
</protein>
<proteinExistence type="predicted"/>
<reference evidence="5" key="1">
    <citation type="journal article" date="2019" name="Int. J. Syst. Evol. Microbiol.">
        <title>The Global Catalogue of Microorganisms (GCM) 10K type strain sequencing project: providing services to taxonomists for standard genome sequencing and annotation.</title>
        <authorList>
            <consortium name="The Broad Institute Genomics Platform"/>
            <consortium name="The Broad Institute Genome Sequencing Center for Infectious Disease"/>
            <person name="Wu L."/>
            <person name="Ma J."/>
        </authorList>
    </citation>
    <scope>NUCLEOTIDE SEQUENCE [LARGE SCALE GENOMIC DNA]</scope>
    <source>
        <strain evidence="5">CGMCC 1.13574</strain>
    </source>
</reference>
<feature type="signal peptide" evidence="2">
    <location>
        <begin position="1"/>
        <end position="27"/>
    </location>
</feature>
<dbReference type="PROSITE" id="PS51318">
    <property type="entry name" value="TAT"/>
    <property type="match status" value="1"/>
</dbReference>
<dbReference type="PANTHER" id="PTHR42686">
    <property type="entry name" value="GH17980P-RELATED"/>
    <property type="match status" value="1"/>
</dbReference>
<dbReference type="SUPFAM" id="SSF51430">
    <property type="entry name" value="NAD(P)-linked oxidoreductase"/>
    <property type="match status" value="1"/>
</dbReference>
<evidence type="ECO:0000256" key="1">
    <source>
        <dbReference type="ARBA" id="ARBA00022729"/>
    </source>
</evidence>
<dbReference type="InterPro" id="IPR020471">
    <property type="entry name" value="AKR"/>
</dbReference>
<gene>
    <name evidence="4" type="ORF">ACFO3Q_02070</name>
</gene>
<accession>A0ABV9NJ42</accession>
<feature type="chain" id="PRO_5047225159" evidence="2">
    <location>
        <begin position="28"/>
        <end position="383"/>
    </location>
</feature>
<dbReference type="Proteomes" id="UP001595892">
    <property type="component" value="Unassembled WGS sequence"/>
</dbReference>
<dbReference type="Gene3D" id="3.20.20.100">
    <property type="entry name" value="NADP-dependent oxidoreductase domain"/>
    <property type="match status" value="1"/>
</dbReference>
<dbReference type="InterPro" id="IPR036812">
    <property type="entry name" value="NAD(P)_OxRdtase_dom_sf"/>
</dbReference>
<keyword evidence="5" id="KW-1185">Reference proteome</keyword>
<dbReference type="PANTHER" id="PTHR42686:SF1">
    <property type="entry name" value="GH17980P-RELATED"/>
    <property type="match status" value="1"/>
</dbReference>
<evidence type="ECO:0000313" key="5">
    <source>
        <dbReference type="Proteomes" id="UP001595892"/>
    </source>
</evidence>
<dbReference type="InterPro" id="IPR019546">
    <property type="entry name" value="TAT_signal_bac_arc"/>
</dbReference>
<keyword evidence="1 2" id="KW-0732">Signal</keyword>
<dbReference type="RefSeq" id="WP_377002937.1">
    <property type="nucleotide sequence ID" value="NZ_JBHSGG010000002.1"/>
</dbReference>
<dbReference type="InterPro" id="IPR006311">
    <property type="entry name" value="TAT_signal"/>
</dbReference>